<proteinExistence type="predicted"/>
<keyword evidence="2" id="KW-1185">Reference proteome</keyword>
<accession>A0ACD4P4U6</accession>
<evidence type="ECO:0000313" key="2">
    <source>
        <dbReference type="Proteomes" id="UP001163982"/>
    </source>
</evidence>
<reference evidence="1" key="1">
    <citation type="journal article" date="2024" name="Int. J. Syst. Evol. Microbiol.">
        <title>Pseudomonas fortuita sp. nov., isolated from the endosphere of a wild yam.</title>
        <authorList>
            <person name="Carlier A."/>
            <person name="Beaumel M."/>
            <person name="Moreau S."/>
            <person name="Acar T."/>
            <person name="Sana T.G."/>
            <person name="Cnockaert M."/>
            <person name="Vandamme P."/>
        </authorList>
    </citation>
    <scope>NUCLEOTIDE SEQUENCE</scope>
    <source>
        <strain evidence="1">GMI12077</strain>
    </source>
</reference>
<dbReference type="Proteomes" id="UP001163982">
    <property type="component" value="Chromosome"/>
</dbReference>
<gene>
    <name evidence="1" type="ORF">OZ911_25025</name>
</gene>
<name>A0ACD4P4U6_9PSED</name>
<dbReference type="EMBL" id="CP114035">
    <property type="protein sequence ID" value="WAP63109.1"/>
    <property type="molecule type" value="Genomic_DNA"/>
</dbReference>
<sequence>MESEIDINGDTELLQLLSDADPADVSALVDFLTDSSKGRLSMASEVREALESAKKKSKFSRGVLLLLIRELQHYGGNSIVNLFRRNGVPYAEIVADVLGHVGGTAGKNEPVASLELKVLEKLLCQAWEKMSPQDQADFSRGFQYETGVLGVSYAAIQAAIRRGGPAAMQAALLASGAFTRLAMGGALAAGANLVAGRAAGLAFGPVGVALTGIAGAHTLASQAYRVTVPCVVQIAYIRQKSALVTCSACKAGSTRGTRFCGECGAALAQ</sequence>
<protein>
    <submittedName>
        <fullName evidence="1">Ubiquinol-cytochrome C chaperone family protein</fullName>
    </submittedName>
</protein>
<evidence type="ECO:0000313" key="1">
    <source>
        <dbReference type="EMBL" id="WAP63109.1"/>
    </source>
</evidence>
<organism evidence="1 2">
    <name type="scientific">Pseudomonas fortuita</name>
    <dbReference type="NCBI Taxonomy" id="3233375"/>
    <lineage>
        <taxon>Bacteria</taxon>
        <taxon>Pseudomonadati</taxon>
        <taxon>Pseudomonadota</taxon>
        <taxon>Gammaproteobacteria</taxon>
        <taxon>Pseudomonadales</taxon>
        <taxon>Pseudomonadaceae</taxon>
        <taxon>Pseudomonas</taxon>
    </lineage>
</organism>